<accession>M5TV65</accession>
<name>M5TV65_9BACT</name>
<dbReference type="AlphaFoldDB" id="M5TV65"/>
<gene>
    <name evidence="1" type="ORF">RSSM_05498</name>
</gene>
<reference evidence="1 2" key="1">
    <citation type="journal article" date="2013" name="Mar. Genomics">
        <title>Expression of sulfatases in Rhodopirellula baltica and the diversity of sulfatases in the genus Rhodopirellula.</title>
        <authorList>
            <person name="Wegner C.E."/>
            <person name="Richter-Heitmann T."/>
            <person name="Klindworth A."/>
            <person name="Klockow C."/>
            <person name="Richter M."/>
            <person name="Achstetter T."/>
            <person name="Glockner F.O."/>
            <person name="Harder J."/>
        </authorList>
    </citation>
    <scope>NUCLEOTIDE SEQUENCE [LARGE SCALE GENOMIC DNA]</scope>
    <source>
        <strain evidence="1 2">SM41</strain>
    </source>
</reference>
<comment type="caution">
    <text evidence="1">The sequence shown here is derived from an EMBL/GenBank/DDBJ whole genome shotgun (WGS) entry which is preliminary data.</text>
</comment>
<evidence type="ECO:0000313" key="2">
    <source>
        <dbReference type="Proteomes" id="UP000011885"/>
    </source>
</evidence>
<dbReference type="EMBL" id="ANOH01000384">
    <property type="protein sequence ID" value="EMI53087.1"/>
    <property type="molecule type" value="Genomic_DNA"/>
</dbReference>
<proteinExistence type="predicted"/>
<sequence>MQAVTRAPVCAREIVVFGKMGTPQRPGDFNAMEKFECNGVK</sequence>
<organism evidence="1 2">
    <name type="scientific">Rhodopirellula sallentina SM41</name>
    <dbReference type="NCBI Taxonomy" id="1263870"/>
    <lineage>
        <taxon>Bacteria</taxon>
        <taxon>Pseudomonadati</taxon>
        <taxon>Planctomycetota</taxon>
        <taxon>Planctomycetia</taxon>
        <taxon>Pirellulales</taxon>
        <taxon>Pirellulaceae</taxon>
        <taxon>Rhodopirellula</taxon>
    </lineage>
</organism>
<dbReference type="Proteomes" id="UP000011885">
    <property type="component" value="Unassembled WGS sequence"/>
</dbReference>
<evidence type="ECO:0000313" key="1">
    <source>
        <dbReference type="EMBL" id="EMI53087.1"/>
    </source>
</evidence>
<keyword evidence="2" id="KW-1185">Reference proteome</keyword>
<protein>
    <submittedName>
        <fullName evidence="1">Uncharacterized protein</fullName>
    </submittedName>
</protein>